<evidence type="ECO:0000259" key="1">
    <source>
        <dbReference type="Pfam" id="PF14742"/>
    </source>
</evidence>
<accession>A0A6G8Q1C3</accession>
<evidence type="ECO:0000313" key="3">
    <source>
        <dbReference type="Proteomes" id="UP000502706"/>
    </source>
</evidence>
<evidence type="ECO:0000313" key="2">
    <source>
        <dbReference type="EMBL" id="QIN80284.1"/>
    </source>
</evidence>
<name>A0A6G8Q1C3_9ACTN</name>
<proteinExistence type="predicted"/>
<organism evidence="2 3">
    <name type="scientific">Rubrobacter marinus</name>
    <dbReference type="NCBI Taxonomy" id="2653852"/>
    <lineage>
        <taxon>Bacteria</taxon>
        <taxon>Bacillati</taxon>
        <taxon>Actinomycetota</taxon>
        <taxon>Rubrobacteria</taxon>
        <taxon>Rubrobacterales</taxon>
        <taxon>Rubrobacteraceae</taxon>
        <taxon>Rubrobacter</taxon>
    </lineage>
</organism>
<dbReference type="Proteomes" id="UP000502706">
    <property type="component" value="Chromosome"/>
</dbReference>
<reference evidence="2 3" key="1">
    <citation type="submission" date="2019-10" db="EMBL/GenBank/DDBJ databases">
        <title>Rubrobacter sp nov SCSIO 52915 isolated from a deep-sea sediment in the South China Sea.</title>
        <authorList>
            <person name="Chen R.W."/>
        </authorList>
    </citation>
    <scope>NUCLEOTIDE SEQUENCE [LARGE SCALE GENOMIC DNA]</scope>
    <source>
        <strain evidence="2 3">SCSIO 52915</strain>
    </source>
</reference>
<dbReference type="KEGG" id="rmar:GBA65_19130"/>
<feature type="domain" description="Putative glycogen debranching enzyme N-terminal" evidence="1">
    <location>
        <begin position="25"/>
        <end position="60"/>
    </location>
</feature>
<dbReference type="Pfam" id="PF14742">
    <property type="entry name" value="GDE_N_bis"/>
    <property type="match status" value="1"/>
</dbReference>
<dbReference type="EMBL" id="CP045121">
    <property type="protein sequence ID" value="QIN80284.1"/>
    <property type="molecule type" value="Genomic_DNA"/>
</dbReference>
<dbReference type="InterPro" id="IPR032856">
    <property type="entry name" value="GDE_N_bis"/>
</dbReference>
<dbReference type="RefSeq" id="WP_166397955.1">
    <property type="nucleotide sequence ID" value="NZ_CP045121.1"/>
</dbReference>
<gene>
    <name evidence="2" type="ORF">GBA65_19130</name>
</gene>
<sequence>MEGKRGRGGSGATREFVSVVSPGAYCVSGEGGDLDEAGEGLFFRDTRHLSKLVLLVDGEGVAPRGDG</sequence>
<keyword evidence="3" id="KW-1185">Reference proteome</keyword>
<protein>
    <recommendedName>
        <fullName evidence="1">Putative glycogen debranching enzyme N-terminal domain-containing protein</fullName>
    </recommendedName>
</protein>
<dbReference type="AlphaFoldDB" id="A0A6G8Q1C3"/>